<evidence type="ECO:0000256" key="3">
    <source>
        <dbReference type="ARBA" id="ARBA00022692"/>
    </source>
</evidence>
<dbReference type="AlphaFoldDB" id="A0AAD1JXF6"/>
<dbReference type="SUPFAM" id="SSF103473">
    <property type="entry name" value="MFS general substrate transporter"/>
    <property type="match status" value="1"/>
</dbReference>
<organism evidence="8 9">
    <name type="scientific">Lactococcus lactis subsp. cremoris</name>
    <name type="common">Streptococcus cremoris</name>
    <dbReference type="NCBI Taxonomy" id="1359"/>
    <lineage>
        <taxon>Bacteria</taxon>
        <taxon>Bacillati</taxon>
        <taxon>Bacillota</taxon>
        <taxon>Bacilli</taxon>
        <taxon>Lactobacillales</taxon>
        <taxon>Streptococcaceae</taxon>
        <taxon>Lactococcus</taxon>
    </lineage>
</organism>
<keyword evidence="4 6" id="KW-1133">Transmembrane helix</keyword>
<dbReference type="Gene3D" id="1.20.1250.20">
    <property type="entry name" value="MFS general substrate transporter like domains"/>
    <property type="match status" value="1"/>
</dbReference>
<reference evidence="8 9" key="1">
    <citation type="submission" date="2020-12" db="EMBL/GenBank/DDBJ databases">
        <title>Complete genome sequence of lactococcus lactis subsp. cremoris strain EPSC and strain G3-2.</title>
        <authorList>
            <person name="Kita K."/>
            <person name="Ishikawa S."/>
        </authorList>
    </citation>
    <scope>NUCLEOTIDE SEQUENCE [LARGE SCALE GENOMIC DNA]</scope>
    <source>
        <strain evidence="8 9">EPSC</strain>
    </source>
</reference>
<evidence type="ECO:0000256" key="4">
    <source>
        <dbReference type="ARBA" id="ARBA00022989"/>
    </source>
</evidence>
<keyword evidence="3 6" id="KW-0812">Transmembrane</keyword>
<feature type="transmembrane region" description="Helical" evidence="6">
    <location>
        <begin position="73"/>
        <end position="92"/>
    </location>
</feature>
<dbReference type="EMBL" id="AP024222">
    <property type="protein sequence ID" value="BCO05267.1"/>
    <property type="molecule type" value="Genomic_DNA"/>
</dbReference>
<evidence type="ECO:0000313" key="8">
    <source>
        <dbReference type="EMBL" id="BCO05267.1"/>
    </source>
</evidence>
<gene>
    <name evidence="8" type="ORF">LLC_05070</name>
</gene>
<dbReference type="Pfam" id="PF07690">
    <property type="entry name" value="MFS_1"/>
    <property type="match status" value="1"/>
</dbReference>
<keyword evidence="5 6" id="KW-0472">Membrane</keyword>
<dbReference type="Proteomes" id="UP000595253">
    <property type="component" value="Chromosome"/>
</dbReference>
<feature type="domain" description="Major facilitator superfamily (MFS) profile" evidence="7">
    <location>
        <begin position="1"/>
        <end position="179"/>
    </location>
</feature>
<dbReference type="InterPro" id="IPR036259">
    <property type="entry name" value="MFS_trans_sf"/>
</dbReference>
<keyword evidence="2" id="KW-0813">Transport</keyword>
<comment type="subcellular location">
    <subcellularLocation>
        <location evidence="1">Cell membrane</location>
        <topology evidence="1">Multi-pass membrane protein</topology>
    </subcellularLocation>
</comment>
<dbReference type="GO" id="GO:0022857">
    <property type="term" value="F:transmembrane transporter activity"/>
    <property type="evidence" value="ECO:0007669"/>
    <property type="project" value="InterPro"/>
</dbReference>
<dbReference type="GO" id="GO:0005886">
    <property type="term" value="C:plasma membrane"/>
    <property type="evidence" value="ECO:0007669"/>
    <property type="project" value="UniProtKB-SubCell"/>
</dbReference>
<evidence type="ECO:0000313" key="9">
    <source>
        <dbReference type="Proteomes" id="UP000595253"/>
    </source>
</evidence>
<feature type="transmembrane region" description="Helical" evidence="6">
    <location>
        <begin position="48"/>
        <end position="67"/>
    </location>
</feature>
<evidence type="ECO:0000259" key="7">
    <source>
        <dbReference type="PROSITE" id="PS50850"/>
    </source>
</evidence>
<dbReference type="PANTHER" id="PTHR42718">
    <property type="entry name" value="MAJOR FACILITATOR SUPERFAMILY MULTIDRUG TRANSPORTER MFSC"/>
    <property type="match status" value="1"/>
</dbReference>
<evidence type="ECO:0000256" key="1">
    <source>
        <dbReference type="ARBA" id="ARBA00004651"/>
    </source>
</evidence>
<feature type="transmembrane region" description="Helical" evidence="6">
    <location>
        <begin position="20"/>
        <end position="41"/>
    </location>
</feature>
<evidence type="ECO:0000256" key="6">
    <source>
        <dbReference type="SAM" id="Phobius"/>
    </source>
</evidence>
<dbReference type="InterPro" id="IPR011701">
    <property type="entry name" value="MFS"/>
</dbReference>
<feature type="transmembrane region" description="Helical" evidence="6">
    <location>
        <begin position="113"/>
        <end position="133"/>
    </location>
</feature>
<sequence length="180" mass="19557">MLLVPLYFQNIVGLSSVNTGLMMVPQAIASFLGMTIGGRVFDKFGTKAAVLPGFTLGGIRLILFAQISPHSSLTFTLCAIVLLGLSQGLVNMQVNNHALQAVPMKNISRVTPLTNEMMQVVNSFAIAFLTAFLSSQIKNQSSLSPLQANLTAFHHTFWLLLIFVSVGFISSLFLRKKVKV</sequence>
<evidence type="ECO:0000256" key="2">
    <source>
        <dbReference type="ARBA" id="ARBA00022448"/>
    </source>
</evidence>
<proteinExistence type="predicted"/>
<dbReference type="InterPro" id="IPR020846">
    <property type="entry name" value="MFS_dom"/>
</dbReference>
<protein>
    <recommendedName>
        <fullName evidence="7">Major facilitator superfamily (MFS) profile domain-containing protein</fullName>
    </recommendedName>
</protein>
<feature type="transmembrane region" description="Helical" evidence="6">
    <location>
        <begin position="153"/>
        <end position="174"/>
    </location>
</feature>
<dbReference type="PROSITE" id="PS50850">
    <property type="entry name" value="MFS"/>
    <property type="match status" value="1"/>
</dbReference>
<accession>A0AAD1JXF6</accession>
<evidence type="ECO:0000256" key="5">
    <source>
        <dbReference type="ARBA" id="ARBA00023136"/>
    </source>
</evidence>
<name>A0AAD1JXF6_LACLC</name>
<dbReference type="PANTHER" id="PTHR42718:SF9">
    <property type="entry name" value="MAJOR FACILITATOR SUPERFAMILY MULTIDRUG TRANSPORTER MFSC"/>
    <property type="match status" value="1"/>
</dbReference>